<sequence>MKHAGNATIAGYPYRRIAIHGLNADGYLDDRIAWTI</sequence>
<name>A0A157SK65_9BORD</name>
<dbReference type="AlphaFoldDB" id="A0A157SK65"/>
<gene>
    <name evidence="1" type="ORF">SAMEA3906486_02999</name>
</gene>
<reference evidence="1 2" key="1">
    <citation type="submission" date="2016-04" db="EMBL/GenBank/DDBJ databases">
        <authorList>
            <consortium name="Pathogen Informatics"/>
        </authorList>
    </citation>
    <scope>NUCLEOTIDE SEQUENCE [LARGE SCALE GENOMIC DNA]</scope>
    <source>
        <strain evidence="1 2">H050680373</strain>
    </source>
</reference>
<accession>A0A157SK65</accession>
<organism evidence="1 2">
    <name type="scientific">Bordetella ansorpii</name>
    <dbReference type="NCBI Taxonomy" id="288768"/>
    <lineage>
        <taxon>Bacteria</taxon>
        <taxon>Pseudomonadati</taxon>
        <taxon>Pseudomonadota</taxon>
        <taxon>Betaproteobacteria</taxon>
        <taxon>Burkholderiales</taxon>
        <taxon>Alcaligenaceae</taxon>
        <taxon>Bordetella</taxon>
    </lineage>
</organism>
<dbReference type="Proteomes" id="UP000076848">
    <property type="component" value="Unassembled WGS sequence"/>
</dbReference>
<dbReference type="EMBL" id="FKIF01000006">
    <property type="protein sequence ID" value="SAI70276.1"/>
    <property type="molecule type" value="Genomic_DNA"/>
</dbReference>
<keyword evidence="2" id="KW-1185">Reference proteome</keyword>
<protein>
    <submittedName>
        <fullName evidence="1">Uncharacterized protein</fullName>
    </submittedName>
</protein>
<evidence type="ECO:0000313" key="2">
    <source>
        <dbReference type="Proteomes" id="UP000076848"/>
    </source>
</evidence>
<proteinExistence type="predicted"/>
<evidence type="ECO:0000313" key="1">
    <source>
        <dbReference type="EMBL" id="SAI70276.1"/>
    </source>
</evidence>